<sequence length="199" mass="23721">MPFFKIADRYAFLHIENYNKLNEIALKDKTAKWRFDSHVHGRKEANEAQKLREKTLHHLYKTSSSFVDFYCEWIHFDLSDRDLINHEVPFLLYDYGCINEFFAYRKVKEGIQEELFPDLYYDKDATYQLYLITTNKKLFGKQEQHIIFSTMINTNEIISITGELKEFIIELPTSYIICSEYLKVVQKQQVCVVKDGKTS</sequence>
<protein>
    <submittedName>
        <fullName evidence="1">Uncharacterized protein</fullName>
    </submittedName>
</protein>
<proteinExistence type="predicted"/>
<dbReference type="Proteomes" id="UP000730618">
    <property type="component" value="Unassembled WGS sequence"/>
</dbReference>
<organism evidence="1 2">
    <name type="scientific">Paenibacillus allorhizosphaerae</name>
    <dbReference type="NCBI Taxonomy" id="2849866"/>
    <lineage>
        <taxon>Bacteria</taxon>
        <taxon>Bacillati</taxon>
        <taxon>Bacillota</taxon>
        <taxon>Bacilli</taxon>
        <taxon>Bacillales</taxon>
        <taxon>Paenibacillaceae</taxon>
        <taxon>Paenibacillus</taxon>
    </lineage>
</organism>
<accession>A0ABM8VNS6</accession>
<dbReference type="EMBL" id="CAJVCE010000016">
    <property type="protein sequence ID" value="CAG7651721.1"/>
    <property type="molecule type" value="Genomic_DNA"/>
</dbReference>
<dbReference type="RefSeq" id="WP_218101282.1">
    <property type="nucleotide sequence ID" value="NZ_CAJVCE010000016.1"/>
</dbReference>
<gene>
    <name evidence="1" type="ORF">PAECIP111802_05034</name>
</gene>
<evidence type="ECO:0000313" key="2">
    <source>
        <dbReference type="Proteomes" id="UP000730618"/>
    </source>
</evidence>
<keyword evidence="2" id="KW-1185">Reference proteome</keyword>
<reference evidence="1 2" key="1">
    <citation type="submission" date="2021-06" db="EMBL/GenBank/DDBJ databases">
        <authorList>
            <person name="Criscuolo A."/>
        </authorList>
    </citation>
    <scope>NUCLEOTIDE SEQUENCE [LARGE SCALE GENOMIC DNA]</scope>
    <source>
        <strain evidence="2">CIP 111802</strain>
    </source>
</reference>
<name>A0ABM8VNS6_9BACL</name>
<comment type="caution">
    <text evidence="1">The sequence shown here is derived from an EMBL/GenBank/DDBJ whole genome shotgun (WGS) entry which is preliminary data.</text>
</comment>
<evidence type="ECO:0000313" key="1">
    <source>
        <dbReference type="EMBL" id="CAG7651721.1"/>
    </source>
</evidence>